<gene>
    <name evidence="3" type="ORF">PL11_000755</name>
</gene>
<name>A0A1S6QG44_9LACO</name>
<dbReference type="EMBL" id="CP018906">
    <property type="protein sequence ID" value="AQW20568.1"/>
    <property type="molecule type" value="Genomic_DNA"/>
</dbReference>
<dbReference type="Proteomes" id="UP000030361">
    <property type="component" value="Chromosome"/>
</dbReference>
<evidence type="ECO:0000313" key="3">
    <source>
        <dbReference type="EMBL" id="AQW20568.1"/>
    </source>
</evidence>
<keyword evidence="4" id="KW-1185">Reference proteome</keyword>
<keyword evidence="2" id="KW-0472">Membrane</keyword>
<evidence type="ECO:0000313" key="4">
    <source>
        <dbReference type="Proteomes" id="UP000030361"/>
    </source>
</evidence>
<dbReference type="AlphaFoldDB" id="A0A1S6QG44"/>
<evidence type="ECO:0000256" key="2">
    <source>
        <dbReference type="SAM" id="Phobius"/>
    </source>
</evidence>
<evidence type="ECO:0000256" key="1">
    <source>
        <dbReference type="SAM" id="MobiDB-lite"/>
    </source>
</evidence>
<feature type="transmembrane region" description="Helical" evidence="2">
    <location>
        <begin position="73"/>
        <end position="94"/>
    </location>
</feature>
<keyword evidence="2" id="KW-0812">Transmembrane</keyword>
<feature type="region of interest" description="Disordered" evidence="1">
    <location>
        <begin position="1"/>
        <end position="63"/>
    </location>
</feature>
<feature type="compositionally biased region" description="Basic residues" evidence="1">
    <location>
        <begin position="16"/>
        <end position="27"/>
    </location>
</feature>
<keyword evidence="2" id="KW-1133">Transmembrane helix</keyword>
<dbReference type="RefSeq" id="WP_035168563.1">
    <property type="nucleotide sequence ID" value="NZ_CP018906.1"/>
</dbReference>
<reference evidence="3 4" key="1">
    <citation type="journal article" date="2015" name="Genome Announc.">
        <title>Genome Sequence of Lactobacillus curieae CCTCC M 2011381T, a Novel Producer of Gamma-aminobutyric Acid.</title>
        <authorList>
            <person name="Wang Y."/>
            <person name="Wang Y."/>
            <person name="Lang C."/>
            <person name="Wei D."/>
            <person name="Xu P."/>
            <person name="Xie J."/>
        </authorList>
    </citation>
    <scope>NUCLEOTIDE SEQUENCE [LARGE SCALE GENOMIC DNA]</scope>
    <source>
        <strain evidence="3 4">CCTCC M 2011381</strain>
    </source>
</reference>
<organism evidence="3 4">
    <name type="scientific">Lentilactobacillus curieae</name>
    <dbReference type="NCBI Taxonomy" id="1138822"/>
    <lineage>
        <taxon>Bacteria</taxon>
        <taxon>Bacillati</taxon>
        <taxon>Bacillota</taxon>
        <taxon>Bacilli</taxon>
        <taxon>Lactobacillales</taxon>
        <taxon>Lactobacillaceae</taxon>
        <taxon>Lentilactobacillus</taxon>
    </lineage>
</organism>
<feature type="compositionally biased region" description="Polar residues" evidence="1">
    <location>
        <begin position="1"/>
        <end position="11"/>
    </location>
</feature>
<accession>A0A1S6QG44</accession>
<protein>
    <submittedName>
        <fullName evidence="3">Uncharacterized protein</fullName>
    </submittedName>
</protein>
<dbReference type="OrthoDB" id="2324298at2"/>
<sequence length="95" mass="11237">MADNQNNQEPENLTRRQYRKIRGNKRPQQKDDDLNPGDFEPSERVSRVSPGETQPTNNEDYKTPRWLRINRRLNISIGVLIVLIIIVYLILFFVN</sequence>
<dbReference type="KEGG" id="lcu:PL11_000755"/>
<proteinExistence type="predicted"/>